<evidence type="ECO:0000313" key="3">
    <source>
        <dbReference type="EMBL" id="KAF2223241.1"/>
    </source>
</evidence>
<dbReference type="EMBL" id="ML992507">
    <property type="protein sequence ID" value="KAF2223241.1"/>
    <property type="molecule type" value="Genomic_DNA"/>
</dbReference>
<name>A0A6A6GBZ4_9PEZI</name>
<feature type="region of interest" description="Disordered" evidence="1">
    <location>
        <begin position="1"/>
        <end position="24"/>
    </location>
</feature>
<organism evidence="3 4">
    <name type="scientific">Elsinoe ampelina</name>
    <dbReference type="NCBI Taxonomy" id="302913"/>
    <lineage>
        <taxon>Eukaryota</taxon>
        <taxon>Fungi</taxon>
        <taxon>Dikarya</taxon>
        <taxon>Ascomycota</taxon>
        <taxon>Pezizomycotina</taxon>
        <taxon>Dothideomycetes</taxon>
        <taxon>Dothideomycetidae</taxon>
        <taxon>Myriangiales</taxon>
        <taxon>Elsinoaceae</taxon>
        <taxon>Elsinoe</taxon>
    </lineage>
</organism>
<proteinExistence type="predicted"/>
<dbReference type="Proteomes" id="UP000799538">
    <property type="component" value="Unassembled WGS sequence"/>
</dbReference>
<evidence type="ECO:0000313" key="4">
    <source>
        <dbReference type="Proteomes" id="UP000799538"/>
    </source>
</evidence>
<accession>A0A6A6GBZ4</accession>
<reference evidence="4" key="1">
    <citation type="journal article" date="2020" name="Stud. Mycol.">
        <title>101 Dothideomycetes genomes: A test case for predicting lifestyles and emergence of pathogens.</title>
        <authorList>
            <person name="Haridas S."/>
            <person name="Albert R."/>
            <person name="Binder M."/>
            <person name="Bloem J."/>
            <person name="LaButti K."/>
            <person name="Salamov A."/>
            <person name="Andreopoulos B."/>
            <person name="Baker S."/>
            <person name="Barry K."/>
            <person name="Bills G."/>
            <person name="Bluhm B."/>
            <person name="Cannon C."/>
            <person name="Castanera R."/>
            <person name="Culley D."/>
            <person name="Daum C."/>
            <person name="Ezra D."/>
            <person name="Gonzalez J."/>
            <person name="Henrissat B."/>
            <person name="Kuo A."/>
            <person name="Liang C."/>
            <person name="Lipzen A."/>
            <person name="Lutzoni F."/>
            <person name="Magnuson J."/>
            <person name="Mondo S."/>
            <person name="Nolan M."/>
            <person name="Ohm R."/>
            <person name="Pangilinan J."/>
            <person name="Park H.-J."/>
            <person name="Ramirez L."/>
            <person name="Alfaro M."/>
            <person name="Sun H."/>
            <person name="Tritt A."/>
            <person name="Yoshinaga Y."/>
            <person name="Zwiers L.-H."/>
            <person name="Turgeon B."/>
            <person name="Goodwin S."/>
            <person name="Spatafora J."/>
            <person name="Crous P."/>
            <person name="Grigoriev I."/>
        </authorList>
    </citation>
    <scope>NUCLEOTIDE SEQUENCE [LARGE SCALE GENOMIC DNA]</scope>
    <source>
        <strain evidence="4">CECT 20119</strain>
    </source>
</reference>
<keyword evidence="4" id="KW-1185">Reference proteome</keyword>
<keyword evidence="2" id="KW-0472">Membrane</keyword>
<keyword evidence="2" id="KW-1133">Transmembrane helix</keyword>
<feature type="transmembrane region" description="Helical" evidence="2">
    <location>
        <begin position="42"/>
        <end position="69"/>
    </location>
</feature>
<gene>
    <name evidence="3" type="ORF">BDZ85DRAFT_124330</name>
</gene>
<evidence type="ECO:0000256" key="1">
    <source>
        <dbReference type="SAM" id="MobiDB-lite"/>
    </source>
</evidence>
<sequence length="70" mass="7751">MSSWLAEQRRKLHMSPSSFPAAKGATPRIVSHGMVEESMGCLFFTLCLLYLALCMPSLTIMLHLLAVVVQ</sequence>
<evidence type="ECO:0000256" key="2">
    <source>
        <dbReference type="SAM" id="Phobius"/>
    </source>
</evidence>
<dbReference type="AlphaFoldDB" id="A0A6A6GBZ4"/>
<keyword evidence="2" id="KW-0812">Transmembrane</keyword>
<protein>
    <submittedName>
        <fullName evidence="3">Uncharacterized protein</fullName>
    </submittedName>
</protein>